<comment type="caution">
    <text evidence="1">The sequence shown here is derived from an EMBL/GenBank/DDBJ whole genome shotgun (WGS) entry which is preliminary data.</text>
</comment>
<evidence type="ECO:0000313" key="1">
    <source>
        <dbReference type="EMBL" id="KAI8040940.1"/>
    </source>
</evidence>
<gene>
    <name evidence="1" type="ORF">M5D96_006883</name>
</gene>
<sequence>MHNTYLHSEWSGTFILVVQLKKMHLHYGKWFNHHFSLKHCYHSVLPTQLLA</sequence>
<evidence type="ECO:0000313" key="2">
    <source>
        <dbReference type="Proteomes" id="UP001059596"/>
    </source>
</evidence>
<dbReference type="AlphaFoldDB" id="A0A9Q0BR85"/>
<keyword evidence="2" id="KW-1185">Reference proteome</keyword>
<dbReference type="Proteomes" id="UP001059596">
    <property type="component" value="Unassembled WGS sequence"/>
</dbReference>
<protein>
    <submittedName>
        <fullName evidence="1">Uncharacterized protein</fullName>
    </submittedName>
</protein>
<reference evidence="1" key="1">
    <citation type="journal article" date="2023" name="Genome Biol. Evol.">
        <title>Long-read-based Genome Assembly of Drosophila gunungcola Reveals Fewer Chemosensory Genes in Flower-breeding Species.</title>
        <authorList>
            <person name="Negi A."/>
            <person name="Liao B.Y."/>
            <person name="Yeh S.D."/>
        </authorList>
    </citation>
    <scope>NUCLEOTIDE SEQUENCE</scope>
    <source>
        <strain evidence="1">Sukarami</strain>
    </source>
</reference>
<proteinExistence type="predicted"/>
<name>A0A9Q0BR85_9MUSC</name>
<accession>A0A9Q0BR85</accession>
<dbReference type="EMBL" id="JAMKOV010000004">
    <property type="protein sequence ID" value="KAI8040940.1"/>
    <property type="molecule type" value="Genomic_DNA"/>
</dbReference>
<organism evidence="1 2">
    <name type="scientific">Drosophila gunungcola</name>
    <name type="common">fruit fly</name>
    <dbReference type="NCBI Taxonomy" id="103775"/>
    <lineage>
        <taxon>Eukaryota</taxon>
        <taxon>Metazoa</taxon>
        <taxon>Ecdysozoa</taxon>
        <taxon>Arthropoda</taxon>
        <taxon>Hexapoda</taxon>
        <taxon>Insecta</taxon>
        <taxon>Pterygota</taxon>
        <taxon>Neoptera</taxon>
        <taxon>Endopterygota</taxon>
        <taxon>Diptera</taxon>
        <taxon>Brachycera</taxon>
        <taxon>Muscomorpha</taxon>
        <taxon>Ephydroidea</taxon>
        <taxon>Drosophilidae</taxon>
        <taxon>Drosophila</taxon>
        <taxon>Sophophora</taxon>
    </lineage>
</organism>